<dbReference type="InterPro" id="IPR010920">
    <property type="entry name" value="LSM_dom_sf"/>
</dbReference>
<name>A9BKI3_HEMAN</name>
<dbReference type="EMBL" id="CP000882">
    <property type="protein sequence ID" value="ABW98154.1"/>
    <property type="molecule type" value="Genomic_DNA"/>
</dbReference>
<keyword evidence="1" id="KW-0542">Nucleomorph</keyword>
<dbReference type="Proteomes" id="UP000243127">
    <property type="component" value="Nucleomorph 2"/>
</dbReference>
<protein>
    <recommendedName>
        <fullName evidence="3">LSM domain-containing protein</fullName>
    </recommendedName>
</protein>
<evidence type="ECO:0008006" key="3">
    <source>
        <dbReference type="Google" id="ProtNLM"/>
    </source>
</evidence>
<accession>A9BKI3</accession>
<dbReference type="GeneID" id="5739817"/>
<sequence length="66" mass="8241">MEKTEIFNYYKLFEIKLKNNIKIKGILKKIDRFYNLEIKFKNHLFPKKKTFKKLFFSKSFSIILRF</sequence>
<gene>
    <name evidence="1" type="ORF">HAN_2g336</name>
</gene>
<dbReference type="AlphaFoldDB" id="A9BKI3"/>
<dbReference type="RefSeq" id="XP_001712479.1">
    <property type="nucleotide sequence ID" value="XM_001712427.1"/>
</dbReference>
<evidence type="ECO:0000313" key="2">
    <source>
        <dbReference type="Proteomes" id="UP000243127"/>
    </source>
</evidence>
<organism evidence="1 2">
    <name type="scientific">Hemiselmis andersenii</name>
    <name type="common">Cryptophyte alga</name>
    <dbReference type="NCBI Taxonomy" id="464988"/>
    <lineage>
        <taxon>Eukaryota</taxon>
        <taxon>Cryptophyceae</taxon>
        <taxon>Cryptomonadales</taxon>
        <taxon>Hemiselmidaceae</taxon>
        <taxon>Hemiselmis</taxon>
    </lineage>
</organism>
<geneLocation type="nucleomorph" evidence="1"/>
<evidence type="ECO:0000313" key="1">
    <source>
        <dbReference type="EMBL" id="ABW98154.1"/>
    </source>
</evidence>
<reference evidence="1 2" key="1">
    <citation type="journal article" date="2007" name="Proc. Natl. Acad. Sci. U.S.A.">
        <title>Nucleomorph genome of Hemiselmis andersenii reveals complete intron loss and compaction as a driver of protein structure and function.</title>
        <authorList>
            <person name="Lane C.E."/>
            <person name="van den Heuvel K."/>
            <person name="Kozera C."/>
            <person name="Curtis B.A."/>
            <person name="Parsons B.J."/>
            <person name="Bowman S."/>
            <person name="Archibald J.M."/>
        </authorList>
    </citation>
    <scope>NUCLEOTIDE SEQUENCE [LARGE SCALE GENOMIC DNA]</scope>
    <source>
        <strain evidence="1 2">CCMP644</strain>
    </source>
</reference>
<proteinExistence type="predicted"/>
<dbReference type="SUPFAM" id="SSF50182">
    <property type="entry name" value="Sm-like ribonucleoproteins"/>
    <property type="match status" value="1"/>
</dbReference>